<protein>
    <submittedName>
        <fullName evidence="4">Nitroreductase family protein</fullName>
    </submittedName>
</protein>
<feature type="domain" description="Nitroreductase" evidence="3">
    <location>
        <begin position="8"/>
        <end position="167"/>
    </location>
</feature>
<sequence length="203" mass="22631">MEFDAVLARRRMVRRYRPDPIPSETVEKIARVVRKAPSAGFSQGHRLLVVTGRATRERIAALAEEHRYEAAQGRWISSAPVHMVLGVSEADYHERYTRPDKLIDGKEMEWPAPYWWVDSGALLMLVQLAAIDAGLATGFVTVRHDQELKELLGLPADVAVVGVITLGLPADDAARPADAARLRSLRKPYGDLVRHESWNVPPP</sequence>
<dbReference type="PANTHER" id="PTHR43673:SF10">
    <property type="entry name" value="NADH DEHYDROGENASE_NAD(P)H NITROREDUCTASE XCC3605-RELATED"/>
    <property type="match status" value="1"/>
</dbReference>
<reference evidence="5" key="1">
    <citation type="journal article" date="2019" name="Int. J. Syst. Evol. Microbiol.">
        <title>The Global Catalogue of Microorganisms (GCM) 10K type strain sequencing project: providing services to taxonomists for standard genome sequencing and annotation.</title>
        <authorList>
            <consortium name="The Broad Institute Genomics Platform"/>
            <consortium name="The Broad Institute Genome Sequencing Center for Infectious Disease"/>
            <person name="Wu L."/>
            <person name="Ma J."/>
        </authorList>
    </citation>
    <scope>NUCLEOTIDE SEQUENCE [LARGE SCALE GENOMIC DNA]</scope>
    <source>
        <strain evidence="5">JCM 3369</strain>
    </source>
</reference>
<evidence type="ECO:0000256" key="1">
    <source>
        <dbReference type="ARBA" id="ARBA00007118"/>
    </source>
</evidence>
<comment type="caution">
    <text evidence="4">The sequence shown here is derived from an EMBL/GenBank/DDBJ whole genome shotgun (WGS) entry which is preliminary data.</text>
</comment>
<evidence type="ECO:0000313" key="4">
    <source>
        <dbReference type="EMBL" id="MFC6882927.1"/>
    </source>
</evidence>
<organism evidence="4 5">
    <name type="scientific">Actinomadura yumaensis</name>
    <dbReference type="NCBI Taxonomy" id="111807"/>
    <lineage>
        <taxon>Bacteria</taxon>
        <taxon>Bacillati</taxon>
        <taxon>Actinomycetota</taxon>
        <taxon>Actinomycetes</taxon>
        <taxon>Streptosporangiales</taxon>
        <taxon>Thermomonosporaceae</taxon>
        <taxon>Actinomadura</taxon>
    </lineage>
</organism>
<evidence type="ECO:0000256" key="2">
    <source>
        <dbReference type="ARBA" id="ARBA00023002"/>
    </source>
</evidence>
<dbReference type="InterPro" id="IPR000415">
    <property type="entry name" value="Nitroreductase-like"/>
</dbReference>
<keyword evidence="2" id="KW-0560">Oxidoreductase</keyword>
<dbReference type="EMBL" id="JBHSXS010000016">
    <property type="protein sequence ID" value="MFC6882927.1"/>
    <property type="molecule type" value="Genomic_DNA"/>
</dbReference>
<keyword evidence="5" id="KW-1185">Reference proteome</keyword>
<dbReference type="Proteomes" id="UP001596380">
    <property type="component" value="Unassembled WGS sequence"/>
</dbReference>
<name>A0ABW2CN54_9ACTN</name>
<comment type="similarity">
    <text evidence="1">Belongs to the nitroreductase family.</text>
</comment>
<dbReference type="RefSeq" id="WP_160819097.1">
    <property type="nucleotide sequence ID" value="NZ_JBHSXE010000001.1"/>
</dbReference>
<dbReference type="SUPFAM" id="SSF55469">
    <property type="entry name" value="FMN-dependent nitroreductase-like"/>
    <property type="match status" value="1"/>
</dbReference>
<dbReference type="CDD" id="cd02062">
    <property type="entry name" value="Nitro_FMN_reductase"/>
    <property type="match status" value="1"/>
</dbReference>
<proteinExistence type="inferred from homology"/>
<dbReference type="Pfam" id="PF00881">
    <property type="entry name" value="Nitroreductase"/>
    <property type="match status" value="1"/>
</dbReference>
<evidence type="ECO:0000259" key="3">
    <source>
        <dbReference type="Pfam" id="PF00881"/>
    </source>
</evidence>
<evidence type="ECO:0000313" key="5">
    <source>
        <dbReference type="Proteomes" id="UP001596380"/>
    </source>
</evidence>
<dbReference type="PANTHER" id="PTHR43673">
    <property type="entry name" value="NAD(P)H NITROREDUCTASE YDGI-RELATED"/>
    <property type="match status" value="1"/>
</dbReference>
<accession>A0ABW2CN54</accession>
<dbReference type="InterPro" id="IPR029479">
    <property type="entry name" value="Nitroreductase"/>
</dbReference>
<dbReference type="Gene3D" id="3.40.109.10">
    <property type="entry name" value="NADH Oxidase"/>
    <property type="match status" value="1"/>
</dbReference>
<gene>
    <name evidence="4" type="ORF">ACFQKB_24445</name>
</gene>